<gene>
    <name evidence="1" type="ORF">PsorP6_000349</name>
</gene>
<sequence>MCLDQPTTVGFTYGYERDADNSEDNVGQNIYYFLQGFFQKHPELAGRDFYNTGESYDRHSVLAHYVWEQNKVNVKTPKYINLKGIAIDNGITQASIQLPHYVDMAIDNAYNITLVDESQLEAMKAAAPSVSLGVSAKRVGAWQKCNMKVLTAFYLPAEMVKPFNTYVADLLNDDLRVLIYAGDADLVCNWSGNQAWTLALDWKGKQGFNMAPETAQITTNGIHAGVVRSFKNQLTFSARV</sequence>
<dbReference type="EMBL" id="CM047580">
    <property type="protein sequence ID" value="KAI9921687.1"/>
    <property type="molecule type" value="Genomic_DNA"/>
</dbReference>
<comment type="caution">
    <text evidence="1">The sequence shown here is derived from an EMBL/GenBank/DDBJ whole genome shotgun (WGS) entry which is preliminary data.</text>
</comment>
<evidence type="ECO:0000313" key="1">
    <source>
        <dbReference type="EMBL" id="KAI9921687.1"/>
    </source>
</evidence>
<name>A0ACC0WTH8_9STRA</name>
<accession>A0ACC0WTH8</accession>
<keyword evidence="2" id="KW-1185">Reference proteome</keyword>
<evidence type="ECO:0000313" key="2">
    <source>
        <dbReference type="Proteomes" id="UP001163321"/>
    </source>
</evidence>
<organism evidence="1 2">
    <name type="scientific">Peronosclerospora sorghi</name>
    <dbReference type="NCBI Taxonomy" id="230839"/>
    <lineage>
        <taxon>Eukaryota</taxon>
        <taxon>Sar</taxon>
        <taxon>Stramenopiles</taxon>
        <taxon>Oomycota</taxon>
        <taxon>Peronosporomycetes</taxon>
        <taxon>Peronosporales</taxon>
        <taxon>Peronosporaceae</taxon>
        <taxon>Peronosclerospora</taxon>
    </lineage>
</organism>
<proteinExistence type="predicted"/>
<reference evidence="1 2" key="1">
    <citation type="journal article" date="2022" name="bioRxiv">
        <title>The genome of the oomycete Peronosclerospora sorghi, a cosmopolitan pathogen of maize and sorghum, is inflated with dispersed pseudogenes.</title>
        <authorList>
            <person name="Fletcher K."/>
            <person name="Martin F."/>
            <person name="Isakeit T."/>
            <person name="Cavanaugh K."/>
            <person name="Magill C."/>
            <person name="Michelmore R."/>
        </authorList>
    </citation>
    <scope>NUCLEOTIDE SEQUENCE [LARGE SCALE GENOMIC DNA]</scope>
    <source>
        <strain evidence="1">P6</strain>
    </source>
</reference>
<protein>
    <submittedName>
        <fullName evidence="1">Uncharacterized protein</fullName>
    </submittedName>
</protein>
<dbReference type="Proteomes" id="UP001163321">
    <property type="component" value="Chromosome 1"/>
</dbReference>